<dbReference type="EMBL" id="JARKHS020033503">
    <property type="protein sequence ID" value="KAK8759026.1"/>
    <property type="molecule type" value="Genomic_DNA"/>
</dbReference>
<proteinExistence type="predicted"/>
<gene>
    <name evidence="1" type="ORF">V5799_003342</name>
</gene>
<organism evidence="1 2">
    <name type="scientific">Amblyomma americanum</name>
    <name type="common">Lone star tick</name>
    <dbReference type="NCBI Taxonomy" id="6943"/>
    <lineage>
        <taxon>Eukaryota</taxon>
        <taxon>Metazoa</taxon>
        <taxon>Ecdysozoa</taxon>
        <taxon>Arthropoda</taxon>
        <taxon>Chelicerata</taxon>
        <taxon>Arachnida</taxon>
        <taxon>Acari</taxon>
        <taxon>Parasitiformes</taxon>
        <taxon>Ixodida</taxon>
        <taxon>Ixodoidea</taxon>
        <taxon>Ixodidae</taxon>
        <taxon>Amblyomminae</taxon>
        <taxon>Amblyomma</taxon>
    </lineage>
</organism>
<dbReference type="AlphaFoldDB" id="A0AAQ4D986"/>
<evidence type="ECO:0000313" key="1">
    <source>
        <dbReference type="EMBL" id="KAK8759026.1"/>
    </source>
</evidence>
<accession>A0AAQ4D986</accession>
<reference evidence="1 2" key="1">
    <citation type="journal article" date="2023" name="Arcadia Sci">
        <title>De novo assembly of a long-read Amblyomma americanum tick genome.</title>
        <authorList>
            <person name="Chou S."/>
            <person name="Poskanzer K.E."/>
            <person name="Rollins M."/>
            <person name="Thuy-Boun P.S."/>
        </authorList>
    </citation>
    <scope>NUCLEOTIDE SEQUENCE [LARGE SCALE GENOMIC DNA]</scope>
    <source>
        <strain evidence="1">F_SG_1</strain>
        <tissue evidence="1">Salivary glands</tissue>
    </source>
</reference>
<name>A0AAQ4D986_AMBAM</name>
<keyword evidence="2" id="KW-1185">Reference proteome</keyword>
<sequence>MCKMDIVERANESGAIITRYSLNGNLTKTAIKAMFHQFDLLAGEDGTLNEIRYAQEGKQVAPDFSIIVQPYM</sequence>
<protein>
    <submittedName>
        <fullName evidence="1">Uncharacterized protein</fullName>
    </submittedName>
</protein>
<comment type="caution">
    <text evidence="1">The sequence shown here is derived from an EMBL/GenBank/DDBJ whole genome shotgun (WGS) entry which is preliminary data.</text>
</comment>
<dbReference type="Proteomes" id="UP001321473">
    <property type="component" value="Unassembled WGS sequence"/>
</dbReference>
<evidence type="ECO:0000313" key="2">
    <source>
        <dbReference type="Proteomes" id="UP001321473"/>
    </source>
</evidence>